<accession>A0A2P2J4Z3</accession>
<sequence length="42" mass="4719">MREWSCSMLITSSCERPMSCFNVENFVRSSLILASSIQACLS</sequence>
<organism evidence="1">
    <name type="scientific">Rhizophora mucronata</name>
    <name type="common">Asiatic mangrove</name>
    <dbReference type="NCBI Taxonomy" id="61149"/>
    <lineage>
        <taxon>Eukaryota</taxon>
        <taxon>Viridiplantae</taxon>
        <taxon>Streptophyta</taxon>
        <taxon>Embryophyta</taxon>
        <taxon>Tracheophyta</taxon>
        <taxon>Spermatophyta</taxon>
        <taxon>Magnoliopsida</taxon>
        <taxon>eudicotyledons</taxon>
        <taxon>Gunneridae</taxon>
        <taxon>Pentapetalae</taxon>
        <taxon>rosids</taxon>
        <taxon>fabids</taxon>
        <taxon>Malpighiales</taxon>
        <taxon>Rhizophoraceae</taxon>
        <taxon>Rhizophora</taxon>
    </lineage>
</organism>
<name>A0A2P2J4Z3_RHIMU</name>
<dbReference type="EMBL" id="GGEC01008090">
    <property type="protein sequence ID" value="MBW88573.1"/>
    <property type="molecule type" value="Transcribed_RNA"/>
</dbReference>
<evidence type="ECO:0000313" key="1">
    <source>
        <dbReference type="EMBL" id="MBW88573.1"/>
    </source>
</evidence>
<dbReference type="GO" id="GO:0016740">
    <property type="term" value="F:transferase activity"/>
    <property type="evidence" value="ECO:0007669"/>
    <property type="project" value="UniProtKB-KW"/>
</dbReference>
<protein>
    <submittedName>
        <fullName evidence="1">Glucosyltransferase</fullName>
    </submittedName>
</protein>
<keyword evidence="1" id="KW-0808">Transferase</keyword>
<reference evidence="1" key="1">
    <citation type="submission" date="2018-02" db="EMBL/GenBank/DDBJ databases">
        <title>Rhizophora mucronata_Transcriptome.</title>
        <authorList>
            <person name="Meera S.P."/>
            <person name="Sreeshan A."/>
            <person name="Augustine A."/>
        </authorList>
    </citation>
    <scope>NUCLEOTIDE SEQUENCE</scope>
    <source>
        <tissue evidence="1">Leaf</tissue>
    </source>
</reference>
<dbReference type="AlphaFoldDB" id="A0A2P2J4Z3"/>
<proteinExistence type="predicted"/>